<organism evidence="17 18">
    <name type="scientific">Spongiibacter nanhainus</name>
    <dbReference type="NCBI Taxonomy" id="2794344"/>
    <lineage>
        <taxon>Bacteria</taxon>
        <taxon>Pseudomonadati</taxon>
        <taxon>Pseudomonadota</taxon>
        <taxon>Gammaproteobacteria</taxon>
        <taxon>Cellvibrionales</taxon>
        <taxon>Spongiibacteraceae</taxon>
        <taxon>Spongiibacter</taxon>
    </lineage>
</organism>
<dbReference type="GO" id="GO:0016020">
    <property type="term" value="C:membrane"/>
    <property type="evidence" value="ECO:0007669"/>
    <property type="project" value="UniProtKB-SubCell"/>
</dbReference>
<evidence type="ECO:0000256" key="5">
    <source>
        <dbReference type="ARBA" id="ARBA00022553"/>
    </source>
</evidence>
<evidence type="ECO:0000256" key="10">
    <source>
        <dbReference type="ARBA" id="ARBA00022840"/>
    </source>
</evidence>
<dbReference type="Pfam" id="PF00512">
    <property type="entry name" value="HisKA"/>
    <property type="match status" value="1"/>
</dbReference>
<evidence type="ECO:0000256" key="13">
    <source>
        <dbReference type="ARBA" id="ARBA00023136"/>
    </source>
</evidence>
<feature type="domain" description="Histidine kinase" evidence="15">
    <location>
        <begin position="764"/>
        <end position="986"/>
    </location>
</feature>
<evidence type="ECO:0000256" key="6">
    <source>
        <dbReference type="ARBA" id="ARBA00022679"/>
    </source>
</evidence>
<evidence type="ECO:0000256" key="7">
    <source>
        <dbReference type="ARBA" id="ARBA00022692"/>
    </source>
</evidence>
<dbReference type="PROSITE" id="PS50283">
    <property type="entry name" value="NA_SOLUT_SYMP_3"/>
    <property type="match status" value="1"/>
</dbReference>
<protein>
    <recommendedName>
        <fullName evidence="4">histidine kinase</fullName>
        <ecNumber evidence="4">2.7.13.3</ecNumber>
    </recommendedName>
</protein>
<dbReference type="RefSeq" id="WP_198570263.1">
    <property type="nucleotide sequence ID" value="NZ_CP066167.1"/>
</dbReference>
<dbReference type="SUPFAM" id="SSF47384">
    <property type="entry name" value="Homodimeric domain of signal transducing histidine kinase"/>
    <property type="match status" value="1"/>
</dbReference>
<evidence type="ECO:0000256" key="4">
    <source>
        <dbReference type="ARBA" id="ARBA00012438"/>
    </source>
</evidence>
<evidence type="ECO:0000256" key="11">
    <source>
        <dbReference type="ARBA" id="ARBA00022989"/>
    </source>
</evidence>
<dbReference type="AlphaFoldDB" id="A0A7T4R1K4"/>
<dbReference type="PRINTS" id="PR00344">
    <property type="entry name" value="BCTRLSENSOR"/>
</dbReference>
<evidence type="ECO:0000256" key="12">
    <source>
        <dbReference type="ARBA" id="ARBA00023012"/>
    </source>
</evidence>
<feature type="transmembrane region" description="Helical" evidence="14">
    <location>
        <begin position="408"/>
        <end position="429"/>
    </location>
</feature>
<evidence type="ECO:0000256" key="8">
    <source>
        <dbReference type="ARBA" id="ARBA00022741"/>
    </source>
</evidence>
<name>A0A7T4R1K4_9GAMM</name>
<dbReference type="Gene3D" id="3.30.565.10">
    <property type="entry name" value="Histidine kinase-like ATPase, C-terminal domain"/>
    <property type="match status" value="1"/>
</dbReference>
<keyword evidence="7 14" id="KW-0812">Transmembrane</keyword>
<keyword evidence="18" id="KW-1185">Reference proteome</keyword>
<keyword evidence="13 14" id="KW-0472">Membrane</keyword>
<dbReference type="InterPro" id="IPR036097">
    <property type="entry name" value="HisK_dim/P_sf"/>
</dbReference>
<dbReference type="InterPro" id="IPR036890">
    <property type="entry name" value="HATPase_C_sf"/>
</dbReference>
<evidence type="ECO:0000256" key="2">
    <source>
        <dbReference type="ARBA" id="ARBA00004141"/>
    </source>
</evidence>
<evidence type="ECO:0000256" key="3">
    <source>
        <dbReference type="ARBA" id="ARBA00006434"/>
    </source>
</evidence>
<gene>
    <name evidence="17" type="ORF">I6N98_02585</name>
</gene>
<evidence type="ECO:0000256" key="9">
    <source>
        <dbReference type="ARBA" id="ARBA00022777"/>
    </source>
</evidence>
<comment type="subcellular location">
    <subcellularLocation>
        <location evidence="2">Membrane</location>
        <topology evidence="2">Multi-pass membrane protein</topology>
    </subcellularLocation>
</comment>
<dbReference type="CDD" id="cd00082">
    <property type="entry name" value="HisKA"/>
    <property type="match status" value="1"/>
</dbReference>
<reference evidence="17 18" key="1">
    <citation type="submission" date="2020-12" db="EMBL/GenBank/DDBJ databases">
        <authorList>
            <person name="Shan Y."/>
        </authorList>
    </citation>
    <scope>NUCLEOTIDE SEQUENCE [LARGE SCALE GENOMIC DNA]</scope>
    <source>
        <strain evidence="18">csc3.9</strain>
    </source>
</reference>
<dbReference type="KEGG" id="snan:I6N98_02585"/>
<evidence type="ECO:0000313" key="17">
    <source>
        <dbReference type="EMBL" id="QQD18774.1"/>
    </source>
</evidence>
<dbReference type="SMART" id="SM00387">
    <property type="entry name" value="HATPase_c"/>
    <property type="match status" value="1"/>
</dbReference>
<dbReference type="GO" id="GO:0005524">
    <property type="term" value="F:ATP binding"/>
    <property type="evidence" value="ECO:0007669"/>
    <property type="project" value="UniProtKB-KW"/>
</dbReference>
<evidence type="ECO:0000256" key="14">
    <source>
        <dbReference type="SAM" id="Phobius"/>
    </source>
</evidence>
<feature type="transmembrane region" description="Helical" evidence="14">
    <location>
        <begin position="373"/>
        <end position="396"/>
    </location>
</feature>
<dbReference type="InterPro" id="IPR004358">
    <property type="entry name" value="Sig_transdc_His_kin-like_C"/>
</dbReference>
<feature type="transmembrane region" description="Helical" evidence="14">
    <location>
        <begin position="200"/>
        <end position="222"/>
    </location>
</feature>
<evidence type="ECO:0000256" key="1">
    <source>
        <dbReference type="ARBA" id="ARBA00000085"/>
    </source>
</evidence>
<keyword evidence="11 14" id="KW-1133">Transmembrane helix</keyword>
<keyword evidence="10" id="KW-0067">ATP-binding</keyword>
<feature type="transmembrane region" description="Helical" evidence="14">
    <location>
        <begin position="248"/>
        <end position="269"/>
    </location>
</feature>
<dbReference type="NCBIfam" id="TIGR00229">
    <property type="entry name" value="sensory_box"/>
    <property type="match status" value="1"/>
</dbReference>
<dbReference type="Pfam" id="PF02518">
    <property type="entry name" value="HATPase_c"/>
    <property type="match status" value="1"/>
</dbReference>
<dbReference type="Gene3D" id="3.30.450.20">
    <property type="entry name" value="PAS domain"/>
    <property type="match status" value="1"/>
</dbReference>
<comment type="catalytic activity">
    <reaction evidence="1">
        <text>ATP + protein L-histidine = ADP + protein N-phospho-L-histidine.</text>
        <dbReference type="EC" id="2.7.13.3"/>
    </reaction>
</comment>
<dbReference type="PANTHER" id="PTHR43065">
    <property type="entry name" value="SENSOR HISTIDINE KINASE"/>
    <property type="match status" value="1"/>
</dbReference>
<dbReference type="InterPro" id="IPR000014">
    <property type="entry name" value="PAS"/>
</dbReference>
<dbReference type="GO" id="GO:0022857">
    <property type="term" value="F:transmembrane transporter activity"/>
    <property type="evidence" value="ECO:0007669"/>
    <property type="project" value="InterPro"/>
</dbReference>
<dbReference type="InterPro" id="IPR035965">
    <property type="entry name" value="PAS-like_dom_sf"/>
</dbReference>
<keyword evidence="5" id="KW-0597">Phosphoprotein</keyword>
<feature type="transmembrane region" description="Helical" evidence="14">
    <location>
        <begin position="41"/>
        <end position="62"/>
    </location>
</feature>
<keyword evidence="8" id="KW-0547">Nucleotide-binding</keyword>
<feature type="transmembrane region" description="Helical" evidence="14">
    <location>
        <begin position="161"/>
        <end position="179"/>
    </location>
</feature>
<dbReference type="InterPro" id="IPR003661">
    <property type="entry name" value="HisK_dim/P_dom"/>
</dbReference>
<dbReference type="Gene3D" id="1.10.287.130">
    <property type="match status" value="1"/>
</dbReference>
<dbReference type="SUPFAM" id="SSF55874">
    <property type="entry name" value="ATPase domain of HSP90 chaperone/DNA topoisomerase II/histidine kinase"/>
    <property type="match status" value="1"/>
</dbReference>
<keyword evidence="6" id="KW-0808">Transferase</keyword>
<dbReference type="InterPro" id="IPR003594">
    <property type="entry name" value="HATPase_dom"/>
</dbReference>
<feature type="transmembrane region" description="Helical" evidence="14">
    <location>
        <begin position="69"/>
        <end position="91"/>
    </location>
</feature>
<accession>A0A7T4R1K4</accession>
<proteinExistence type="inferred from homology"/>
<evidence type="ECO:0000259" key="16">
    <source>
        <dbReference type="PROSITE" id="PS50112"/>
    </source>
</evidence>
<evidence type="ECO:0000259" key="15">
    <source>
        <dbReference type="PROSITE" id="PS50109"/>
    </source>
</evidence>
<dbReference type="GO" id="GO:0000155">
    <property type="term" value="F:phosphorelay sensor kinase activity"/>
    <property type="evidence" value="ECO:0007669"/>
    <property type="project" value="InterPro"/>
</dbReference>
<dbReference type="PROSITE" id="PS50112">
    <property type="entry name" value="PAS"/>
    <property type="match status" value="1"/>
</dbReference>
<sequence length="999" mass="109895">MIFSSNMLLLTAAGYLLLLFGVAYAADRRFLPSWIIDHPATYVLSLGVYAGSFAIYGAIAAAKIAGFSYIYYFVGFSGALMFSPILLQPLYNICKTYRLNSLADLVSFRFRSQWAGTLTTVFMGLLIWPLIAIQIQTVSDTVLILTNDAGDIANDSHPRRFGAWLFCAMLMVFTILFGSRNLSARDSHRGLVTALAFESLIKLLAVVTVGAIAVISIFGGFADMQQWLSERPELIAQLRSLTNSQEKHMMLVMAFAASMCLPHMFHMLIAENPSPRNLRAASWGLPLYLLLLSLPVLPLLWAGQAAQVNIPADYTALGLAFHLDQPWLTGLIYLGGLSAASGIIIVATLSLASMNLNHVALPLFYPTSERVDIYRWLLWTRQILIVGIIAVSYGMYEFMPVRHSLSDLLIATLTGAVQFLPGLLAVLYWPQANRKGFICGLTAGFTVWILGNMLPLLGIHTEHLLPLSSLPSGTPYWVMSGSLSLSANVIAFIAVSLMTETSQEERGAAEACTLDDLNRPSRHALNLRSAREMRSRLIDALGNTAAQEEFQRALEELQLADSETRPYALRRIRDRIEVNLSALVGPGNARRLIDRALPYSGSQLGEGEDITFIEDRLERYQTHLTGLAADLDGLRRYHRQTLENLPIGVCALGADQEILMWNKSIAAITGVDSADITGSSVSGLPWPWAICLSSFLHSDDDHWTKYSMETASGHRWLNLHKTESHTAGRNELLIVVEDITDTQLLEQELTHQERLASIGRLAAGVAHEIGNPVTGIACLAQNLRYDTTNPESLETAEQIIKQTQRISSIVQSLVNFAHTGRDDPSQAFEAVTVRDCVDEAMHLLSLDSGAKQTCYDNRCPPNIQVAGDYQRLMQVFINLISNAQDASKEVAHVTVDARRSQDKIHGDHVHITLTDQGSGIDDKLREQIFEPFFTTKDPGQGTGLGLALVYNIISDLGGEISAESPIHEQGLAKQGTRFHILLPPASTLVQNGENLEKST</sequence>
<comment type="similarity">
    <text evidence="3">Belongs to the sodium:solute symporter (SSF) (TC 2.A.21) family.</text>
</comment>
<dbReference type="PROSITE" id="PS50109">
    <property type="entry name" value="HIS_KIN"/>
    <property type="match status" value="1"/>
</dbReference>
<dbReference type="InterPro" id="IPR001734">
    <property type="entry name" value="Na/solute_symporter"/>
</dbReference>
<keyword evidence="9" id="KW-0418">Kinase</keyword>
<evidence type="ECO:0000313" key="18">
    <source>
        <dbReference type="Proteomes" id="UP000596063"/>
    </source>
</evidence>
<feature type="transmembrane region" description="Helical" evidence="14">
    <location>
        <begin position="331"/>
        <end position="352"/>
    </location>
</feature>
<feature type="transmembrane region" description="Helical" evidence="14">
    <location>
        <begin position="281"/>
        <end position="301"/>
    </location>
</feature>
<dbReference type="SMART" id="SM00388">
    <property type="entry name" value="HisKA"/>
    <property type="match status" value="1"/>
</dbReference>
<dbReference type="InterPro" id="IPR038377">
    <property type="entry name" value="Na/Glc_symporter_sf"/>
</dbReference>
<dbReference type="EC" id="2.7.13.3" evidence="4"/>
<dbReference type="EMBL" id="CP066167">
    <property type="protein sequence ID" value="QQD18774.1"/>
    <property type="molecule type" value="Genomic_DNA"/>
</dbReference>
<dbReference type="InterPro" id="IPR005467">
    <property type="entry name" value="His_kinase_dom"/>
</dbReference>
<dbReference type="Proteomes" id="UP000596063">
    <property type="component" value="Chromosome"/>
</dbReference>
<feature type="transmembrane region" description="Helical" evidence="14">
    <location>
        <begin position="436"/>
        <end position="456"/>
    </location>
</feature>
<keyword evidence="12" id="KW-0902">Two-component regulatory system</keyword>
<dbReference type="PANTHER" id="PTHR43065:SF10">
    <property type="entry name" value="PEROXIDE STRESS-ACTIVATED HISTIDINE KINASE MAK3"/>
    <property type="match status" value="1"/>
</dbReference>
<dbReference type="SUPFAM" id="SSF55785">
    <property type="entry name" value="PYP-like sensor domain (PAS domain)"/>
    <property type="match status" value="1"/>
</dbReference>
<dbReference type="Gene3D" id="1.20.1730.10">
    <property type="entry name" value="Sodium/glucose cotransporter"/>
    <property type="match status" value="1"/>
</dbReference>
<feature type="domain" description="PAS" evidence="16">
    <location>
        <begin position="634"/>
        <end position="700"/>
    </location>
</feature>